<sequence>MKIEINRNSNIPINQQIYENIADRIRSGGLSEDERLPSVRALAKQLGVSVLTVVRVYALLEKNELIERIQGKGTFVKANITSEDKENNKKNNFEWQLSVLDYLPRTQFGTHYGSFENCIQFSVAAICPSLLPNHYLEKEIHSTLEKNPSILSSYGPVQGDEELRKAMSEYLRKQDLNIDHKDILVTNGTQQGIDLVAKTFIGPGDVVVTEAPTYPNAIDTFRARGATIIPVPLDKEGMRMDLLQRVCEIYKPKMIYTIPNFQNPTGRVLSRKRREQLLIFAQEHQIIIVEDEPWSEIFFDKKPPSPIKSLDTNGFVIYLKGLSKTLVPGCRIGLLTANGTLFNRLVASKVNTDLGSPLLTQKAILPFFHSKRMEDHMEKLRFALKLRRDKVLELFNSHMPNEVQWIEPTGGLNIWVSIPSEWNTNHLLIECQKENIYFLPGSACFAGEPENHHLRLNFSYLSDSELENGILKFCNITRKFLSSNQLFRQSPIM</sequence>
<evidence type="ECO:0000256" key="6">
    <source>
        <dbReference type="ARBA" id="ARBA00022679"/>
    </source>
</evidence>
<dbReference type="PANTHER" id="PTHR46577:SF2">
    <property type="entry name" value="TRANSCRIPTIONAL REGULATORY PROTEIN"/>
    <property type="match status" value="1"/>
</dbReference>
<dbReference type="RefSeq" id="WP_063236367.1">
    <property type="nucleotide sequence ID" value="NZ_BCVO01000048.1"/>
</dbReference>
<dbReference type="InterPro" id="IPR051446">
    <property type="entry name" value="HTH_trans_reg/aminotransferase"/>
</dbReference>
<dbReference type="Gene3D" id="1.10.10.10">
    <property type="entry name" value="Winged helix-like DNA-binding domain superfamily/Winged helix DNA-binding domain"/>
    <property type="match status" value="1"/>
</dbReference>
<evidence type="ECO:0000313" key="13">
    <source>
        <dbReference type="Proteomes" id="UP000214618"/>
    </source>
</evidence>
<dbReference type="CDD" id="cd07377">
    <property type="entry name" value="WHTH_GntR"/>
    <property type="match status" value="1"/>
</dbReference>
<keyword evidence="8" id="KW-0805">Transcription regulation</keyword>
<dbReference type="Pfam" id="PF00155">
    <property type="entry name" value="Aminotran_1_2"/>
    <property type="match status" value="1"/>
</dbReference>
<dbReference type="PANTHER" id="PTHR46577">
    <property type="entry name" value="HTH-TYPE TRANSCRIPTIONAL REGULATORY PROTEIN GABR"/>
    <property type="match status" value="1"/>
</dbReference>
<dbReference type="GeneID" id="56474287"/>
<protein>
    <submittedName>
        <fullName evidence="12">GntR family transcriptional regulator</fullName>
    </submittedName>
</protein>
<comment type="subunit">
    <text evidence="4">Homodimer.</text>
</comment>
<keyword evidence="10" id="KW-0804">Transcription</keyword>
<feature type="domain" description="HTH gntR-type" evidence="11">
    <location>
        <begin position="11"/>
        <end position="79"/>
    </location>
</feature>
<evidence type="ECO:0000256" key="4">
    <source>
        <dbReference type="ARBA" id="ARBA00011738"/>
    </source>
</evidence>
<evidence type="ECO:0000256" key="1">
    <source>
        <dbReference type="ARBA" id="ARBA00001933"/>
    </source>
</evidence>
<keyword evidence="7" id="KW-0663">Pyridoxal phosphate</keyword>
<evidence type="ECO:0000259" key="11">
    <source>
        <dbReference type="PROSITE" id="PS50949"/>
    </source>
</evidence>
<dbReference type="OrthoDB" id="9802328at2"/>
<dbReference type="GO" id="GO:0003677">
    <property type="term" value="F:DNA binding"/>
    <property type="evidence" value="ECO:0007669"/>
    <property type="project" value="UniProtKB-KW"/>
</dbReference>
<dbReference type="InterPro" id="IPR000524">
    <property type="entry name" value="Tscrpt_reg_HTH_GntR"/>
</dbReference>
<dbReference type="Gene3D" id="3.90.1150.10">
    <property type="entry name" value="Aspartate Aminotransferase, domain 1"/>
    <property type="match status" value="1"/>
</dbReference>
<dbReference type="EMBL" id="CP017704">
    <property type="protein sequence ID" value="ASS95302.1"/>
    <property type="molecule type" value="Genomic_DNA"/>
</dbReference>
<name>A0A223EJ72_9BACI</name>
<dbReference type="SUPFAM" id="SSF53383">
    <property type="entry name" value="PLP-dependent transferases"/>
    <property type="match status" value="1"/>
</dbReference>
<dbReference type="SMART" id="SM00345">
    <property type="entry name" value="HTH_GNTR"/>
    <property type="match status" value="1"/>
</dbReference>
<evidence type="ECO:0000313" key="12">
    <source>
        <dbReference type="EMBL" id="ASS95302.1"/>
    </source>
</evidence>
<dbReference type="FunFam" id="3.40.640.10:FF:000053">
    <property type="entry name" value="Aminotransferase, class I"/>
    <property type="match status" value="1"/>
</dbReference>
<evidence type="ECO:0000256" key="9">
    <source>
        <dbReference type="ARBA" id="ARBA00023125"/>
    </source>
</evidence>
<dbReference type="InterPro" id="IPR036388">
    <property type="entry name" value="WH-like_DNA-bd_sf"/>
</dbReference>
<dbReference type="GO" id="GO:0030170">
    <property type="term" value="F:pyridoxal phosphate binding"/>
    <property type="evidence" value="ECO:0007669"/>
    <property type="project" value="InterPro"/>
</dbReference>
<reference evidence="12 13" key="1">
    <citation type="submission" date="2016-10" db="EMBL/GenBank/DDBJ databases">
        <title>The whole genome sequencing and assembly of Bacillus simplex DSM 1321 strain.</title>
        <authorList>
            <person name="Park M.-K."/>
            <person name="Lee Y.-J."/>
            <person name="Yi H."/>
            <person name="Bahn Y.-S."/>
            <person name="Kim J.F."/>
            <person name="Lee D.-W."/>
        </authorList>
    </citation>
    <scope>NUCLEOTIDE SEQUENCE [LARGE SCALE GENOMIC DNA]</scope>
    <source>
        <strain evidence="12 13">DSM 1321</strain>
    </source>
</reference>
<organism evidence="12 13">
    <name type="scientific">Peribacillus simplex NBRC 15720 = DSM 1321</name>
    <dbReference type="NCBI Taxonomy" id="1349754"/>
    <lineage>
        <taxon>Bacteria</taxon>
        <taxon>Bacillati</taxon>
        <taxon>Bacillota</taxon>
        <taxon>Bacilli</taxon>
        <taxon>Bacillales</taxon>
        <taxon>Bacillaceae</taxon>
        <taxon>Peribacillus</taxon>
    </lineage>
</organism>
<evidence type="ECO:0000256" key="2">
    <source>
        <dbReference type="ARBA" id="ARBA00005384"/>
    </source>
</evidence>
<evidence type="ECO:0000256" key="5">
    <source>
        <dbReference type="ARBA" id="ARBA00022576"/>
    </source>
</evidence>
<dbReference type="Gene3D" id="3.40.640.10">
    <property type="entry name" value="Type I PLP-dependent aspartate aminotransferase-like (Major domain)"/>
    <property type="match status" value="1"/>
</dbReference>
<gene>
    <name evidence="12" type="ORF">BS1321_16120</name>
</gene>
<proteinExistence type="inferred from homology"/>
<evidence type="ECO:0000256" key="8">
    <source>
        <dbReference type="ARBA" id="ARBA00023015"/>
    </source>
</evidence>
<dbReference type="AlphaFoldDB" id="A0A223EJ72"/>
<dbReference type="Proteomes" id="UP000214618">
    <property type="component" value="Chromosome"/>
</dbReference>
<dbReference type="PROSITE" id="PS50949">
    <property type="entry name" value="HTH_GNTR"/>
    <property type="match status" value="1"/>
</dbReference>
<dbReference type="GO" id="GO:0003700">
    <property type="term" value="F:DNA-binding transcription factor activity"/>
    <property type="evidence" value="ECO:0007669"/>
    <property type="project" value="InterPro"/>
</dbReference>
<dbReference type="InterPro" id="IPR015424">
    <property type="entry name" value="PyrdxlP-dep_Trfase"/>
</dbReference>
<evidence type="ECO:0000256" key="10">
    <source>
        <dbReference type="ARBA" id="ARBA00023163"/>
    </source>
</evidence>
<comment type="similarity">
    <text evidence="2">In the C-terminal section; belongs to the class-I pyridoxal-phosphate-dependent aminotransferase family.</text>
</comment>
<keyword evidence="9" id="KW-0238">DNA-binding</keyword>
<dbReference type="InterPro" id="IPR004839">
    <property type="entry name" value="Aminotransferase_I/II_large"/>
</dbReference>
<dbReference type="InterPro" id="IPR036390">
    <property type="entry name" value="WH_DNA-bd_sf"/>
</dbReference>
<dbReference type="SUPFAM" id="SSF46785">
    <property type="entry name" value="Winged helix' DNA-binding domain"/>
    <property type="match status" value="1"/>
</dbReference>
<keyword evidence="6" id="KW-0808">Transferase</keyword>
<evidence type="ECO:0000256" key="7">
    <source>
        <dbReference type="ARBA" id="ARBA00022898"/>
    </source>
</evidence>
<accession>A0A223EJ72</accession>
<keyword evidence="5" id="KW-0032">Aminotransferase</keyword>
<dbReference type="Pfam" id="PF00392">
    <property type="entry name" value="GntR"/>
    <property type="match status" value="1"/>
</dbReference>
<dbReference type="InterPro" id="IPR015421">
    <property type="entry name" value="PyrdxlP-dep_Trfase_major"/>
</dbReference>
<dbReference type="GO" id="GO:0008483">
    <property type="term" value="F:transaminase activity"/>
    <property type="evidence" value="ECO:0007669"/>
    <property type="project" value="UniProtKB-KW"/>
</dbReference>
<comment type="cofactor">
    <cofactor evidence="1">
        <name>pyridoxal 5'-phosphate</name>
        <dbReference type="ChEBI" id="CHEBI:597326"/>
    </cofactor>
</comment>
<dbReference type="CDD" id="cd00609">
    <property type="entry name" value="AAT_like"/>
    <property type="match status" value="1"/>
</dbReference>
<evidence type="ECO:0000256" key="3">
    <source>
        <dbReference type="ARBA" id="ARBA00007441"/>
    </source>
</evidence>
<dbReference type="InterPro" id="IPR015422">
    <property type="entry name" value="PyrdxlP-dep_Trfase_small"/>
</dbReference>
<comment type="similarity">
    <text evidence="3">Belongs to the class-I pyridoxal-phosphate-dependent aminotransferase family.</text>
</comment>